<accession>A0A645I298</accession>
<sequence length="66" mass="7717">MTGHYRVFGQWGSIVRMVLFNMYAYTASFDLDDNVVITANRLRDIAYRTIARLFIIESLHLPFTSQ</sequence>
<organism evidence="1">
    <name type="scientific">bioreactor metagenome</name>
    <dbReference type="NCBI Taxonomy" id="1076179"/>
    <lineage>
        <taxon>unclassified sequences</taxon>
        <taxon>metagenomes</taxon>
        <taxon>ecological metagenomes</taxon>
    </lineage>
</organism>
<gene>
    <name evidence="1" type="ORF">SDC9_190151</name>
</gene>
<name>A0A645I298_9ZZZZ</name>
<reference evidence="1" key="1">
    <citation type="submission" date="2019-08" db="EMBL/GenBank/DDBJ databases">
        <authorList>
            <person name="Kucharzyk K."/>
            <person name="Murdoch R.W."/>
            <person name="Higgins S."/>
            <person name="Loffler F."/>
        </authorList>
    </citation>
    <scope>NUCLEOTIDE SEQUENCE</scope>
</reference>
<dbReference type="AlphaFoldDB" id="A0A645I298"/>
<protein>
    <submittedName>
        <fullName evidence="1">Uncharacterized protein</fullName>
    </submittedName>
</protein>
<dbReference type="EMBL" id="VSSQ01100436">
    <property type="protein sequence ID" value="MPN42594.1"/>
    <property type="molecule type" value="Genomic_DNA"/>
</dbReference>
<proteinExistence type="predicted"/>
<comment type="caution">
    <text evidence="1">The sequence shown here is derived from an EMBL/GenBank/DDBJ whole genome shotgun (WGS) entry which is preliminary data.</text>
</comment>
<evidence type="ECO:0000313" key="1">
    <source>
        <dbReference type="EMBL" id="MPN42594.1"/>
    </source>
</evidence>